<feature type="transmembrane region" description="Helical" evidence="9">
    <location>
        <begin position="83"/>
        <end position="99"/>
    </location>
</feature>
<evidence type="ECO:0000256" key="8">
    <source>
        <dbReference type="PIRSR" id="PIRSR608901-2"/>
    </source>
</evidence>
<evidence type="ECO:0000256" key="6">
    <source>
        <dbReference type="ARBA" id="ARBA00023136"/>
    </source>
</evidence>
<sequence>MNTSLPSLWCEYVVSPYSVSTLIAEWVNTWTNVFYPIVALYGLQRLSSVPSTSPFLKLSELILIVVSVGSFCFHAAPSAFTELLDEFPMILLALSYLLCLTNKHALLRPPFYVYTFFLTICSVVTGFIAYQVFGEYEIFLMIFTAQTVFPILICLHLLYTDKEVAQFKTVFLKSLACIAVGRGCWEYERLLYSLGVCPTAGGRQFLHGYWHLFSALSHGFLMAFLRQIDAVKNKKKEIPSQSDSAQDLEMQRLIGRTEMQAVKE</sequence>
<dbReference type="GO" id="GO:0016811">
    <property type="term" value="F:hydrolase activity, acting on carbon-nitrogen (but not peptide) bonds, in linear amides"/>
    <property type="evidence" value="ECO:0007669"/>
    <property type="project" value="InterPro"/>
</dbReference>
<keyword evidence="6 9" id="KW-0472">Membrane</keyword>
<dbReference type="InterPro" id="IPR008901">
    <property type="entry name" value="ACER"/>
</dbReference>
<name>A0A9W7FR51_9STRA</name>
<gene>
    <name evidence="10" type="ORF">TrLO_g720</name>
</gene>
<feature type="binding site" evidence="7">
    <location>
        <position position="11"/>
    </location>
    <ligand>
        <name>Ca(2+)</name>
        <dbReference type="ChEBI" id="CHEBI:29108"/>
    </ligand>
</feature>
<reference evidence="11" key="1">
    <citation type="journal article" date="2023" name="Commun. Biol.">
        <title>Genome analysis of Parmales, the sister group of diatoms, reveals the evolutionary specialization of diatoms from phago-mixotrophs to photoautotrophs.</title>
        <authorList>
            <person name="Ban H."/>
            <person name="Sato S."/>
            <person name="Yoshikawa S."/>
            <person name="Yamada K."/>
            <person name="Nakamura Y."/>
            <person name="Ichinomiya M."/>
            <person name="Sato N."/>
            <person name="Blanc-Mathieu R."/>
            <person name="Endo H."/>
            <person name="Kuwata A."/>
            <person name="Ogata H."/>
        </authorList>
    </citation>
    <scope>NUCLEOTIDE SEQUENCE [LARGE SCALE GENOMIC DNA]</scope>
    <source>
        <strain evidence="11">NIES 3700</strain>
    </source>
</reference>
<evidence type="ECO:0000256" key="1">
    <source>
        <dbReference type="ARBA" id="ARBA00004141"/>
    </source>
</evidence>
<keyword evidence="7" id="KW-0479">Metal-binding</keyword>
<evidence type="ECO:0000313" key="10">
    <source>
        <dbReference type="EMBL" id="GMI16561.1"/>
    </source>
</evidence>
<evidence type="ECO:0000256" key="2">
    <source>
        <dbReference type="ARBA" id="ARBA00009780"/>
    </source>
</evidence>
<dbReference type="EMBL" id="BRXW01000255">
    <property type="protein sequence ID" value="GMI16561.1"/>
    <property type="molecule type" value="Genomic_DNA"/>
</dbReference>
<dbReference type="AlphaFoldDB" id="A0A9W7FR51"/>
<keyword evidence="7" id="KW-0106">Calcium</keyword>
<comment type="caution">
    <text evidence="10">The sequence shown here is derived from an EMBL/GenBank/DDBJ whole genome shotgun (WGS) entry which is preliminary data.</text>
</comment>
<dbReference type="PANTHER" id="PTHR46187">
    <property type="entry name" value="ALKALINE CERAMIDASE 3"/>
    <property type="match status" value="1"/>
</dbReference>
<dbReference type="GO" id="GO:0005789">
    <property type="term" value="C:endoplasmic reticulum membrane"/>
    <property type="evidence" value="ECO:0007669"/>
    <property type="project" value="TreeGrafter"/>
</dbReference>
<evidence type="ECO:0000313" key="11">
    <source>
        <dbReference type="Proteomes" id="UP001165122"/>
    </source>
</evidence>
<comment type="similarity">
    <text evidence="2">Belongs to the alkaline ceramidase family.</text>
</comment>
<comment type="subcellular location">
    <subcellularLocation>
        <location evidence="1">Membrane</location>
        <topology evidence="1">Multi-pass membrane protein</topology>
    </subcellularLocation>
</comment>
<feature type="binding site" evidence="8">
    <location>
        <position position="207"/>
    </location>
    <ligand>
        <name>Zn(2+)</name>
        <dbReference type="ChEBI" id="CHEBI:29105"/>
        <note>catalytic</note>
    </ligand>
</feature>
<keyword evidence="8" id="KW-0862">Zinc</keyword>
<dbReference type="GO" id="GO:0046513">
    <property type="term" value="P:ceramide biosynthetic process"/>
    <property type="evidence" value="ECO:0007669"/>
    <property type="project" value="TreeGrafter"/>
</dbReference>
<evidence type="ECO:0000256" key="3">
    <source>
        <dbReference type="ARBA" id="ARBA00022692"/>
    </source>
</evidence>
<feature type="binding site" evidence="7">
    <location>
        <position position="9"/>
    </location>
    <ligand>
        <name>Ca(2+)</name>
        <dbReference type="ChEBI" id="CHEBI:29108"/>
    </ligand>
</feature>
<organism evidence="10 11">
    <name type="scientific">Triparma laevis f. longispina</name>
    <dbReference type="NCBI Taxonomy" id="1714387"/>
    <lineage>
        <taxon>Eukaryota</taxon>
        <taxon>Sar</taxon>
        <taxon>Stramenopiles</taxon>
        <taxon>Ochrophyta</taxon>
        <taxon>Bolidophyceae</taxon>
        <taxon>Parmales</taxon>
        <taxon>Triparmaceae</taxon>
        <taxon>Triparma</taxon>
    </lineage>
</organism>
<dbReference type="PANTHER" id="PTHR46187:SF3">
    <property type="entry name" value="ALKALINE CERAMIDASE 3"/>
    <property type="match status" value="1"/>
</dbReference>
<keyword evidence="5 9" id="KW-1133">Transmembrane helix</keyword>
<dbReference type="GO" id="GO:0046872">
    <property type="term" value="F:metal ion binding"/>
    <property type="evidence" value="ECO:0007669"/>
    <property type="project" value="UniProtKB-KW"/>
</dbReference>
<protein>
    <recommendedName>
        <fullName evidence="12">Alkaline ceramidase</fullName>
    </recommendedName>
</protein>
<feature type="binding site" evidence="8">
    <location>
        <position position="211"/>
    </location>
    <ligand>
        <name>Zn(2+)</name>
        <dbReference type="ChEBI" id="CHEBI:29105"/>
        <note>catalytic</note>
    </ligand>
</feature>
<dbReference type="GO" id="GO:0046514">
    <property type="term" value="P:ceramide catabolic process"/>
    <property type="evidence" value="ECO:0007669"/>
    <property type="project" value="TreeGrafter"/>
</dbReference>
<keyword evidence="4" id="KW-0378">Hydrolase</keyword>
<evidence type="ECO:0008006" key="12">
    <source>
        <dbReference type="Google" id="ProtNLM"/>
    </source>
</evidence>
<feature type="binding site" evidence="8">
    <location>
        <position position="74"/>
    </location>
    <ligand>
        <name>Zn(2+)</name>
        <dbReference type="ChEBI" id="CHEBI:29105"/>
        <note>catalytic</note>
    </ligand>
</feature>
<feature type="binding site" evidence="7">
    <location>
        <position position="25"/>
    </location>
    <ligand>
        <name>Ca(2+)</name>
        <dbReference type="ChEBI" id="CHEBI:29108"/>
    </ligand>
</feature>
<evidence type="ECO:0000256" key="5">
    <source>
        <dbReference type="ARBA" id="ARBA00022989"/>
    </source>
</evidence>
<comment type="cofactor">
    <cofactor evidence="8">
        <name>Zn(2+)</name>
        <dbReference type="ChEBI" id="CHEBI:29105"/>
    </cofactor>
</comment>
<proteinExistence type="inferred from homology"/>
<feature type="transmembrane region" description="Helical" evidence="9">
    <location>
        <begin position="138"/>
        <end position="158"/>
    </location>
</feature>
<evidence type="ECO:0000256" key="9">
    <source>
        <dbReference type="SAM" id="Phobius"/>
    </source>
</evidence>
<feature type="transmembrane region" description="Helical" evidence="9">
    <location>
        <begin position="55"/>
        <end position="77"/>
    </location>
</feature>
<feature type="transmembrane region" description="Helical" evidence="9">
    <location>
        <begin position="23"/>
        <end position="43"/>
    </location>
</feature>
<feature type="transmembrane region" description="Helical" evidence="9">
    <location>
        <begin position="111"/>
        <end position="132"/>
    </location>
</feature>
<evidence type="ECO:0000256" key="7">
    <source>
        <dbReference type="PIRSR" id="PIRSR608901-1"/>
    </source>
</evidence>
<keyword evidence="3 9" id="KW-0812">Transmembrane</keyword>
<dbReference type="Pfam" id="PF05875">
    <property type="entry name" value="Ceramidase"/>
    <property type="match status" value="1"/>
</dbReference>
<dbReference type="OrthoDB" id="187171at2759"/>
<keyword evidence="11" id="KW-1185">Reference proteome</keyword>
<accession>A0A9W7FR51</accession>
<dbReference type="Proteomes" id="UP001165122">
    <property type="component" value="Unassembled WGS sequence"/>
</dbReference>
<evidence type="ECO:0000256" key="4">
    <source>
        <dbReference type="ARBA" id="ARBA00022801"/>
    </source>
</evidence>